<gene>
    <name evidence="9" type="primary">uxuA</name>
    <name evidence="10" type="ordered locus">Spico_1185</name>
</gene>
<proteinExistence type="inferred from homology"/>
<comment type="function">
    <text evidence="2 9">Catalyzes the dehydration of D-mannonate.</text>
</comment>
<evidence type="ECO:0000256" key="6">
    <source>
        <dbReference type="ARBA" id="ARBA00023004"/>
    </source>
</evidence>
<protein>
    <recommendedName>
        <fullName evidence="5 9">Mannonate dehydratase</fullName>
        <ecNumber evidence="5 9">4.2.1.8</ecNumber>
    </recommendedName>
    <alternativeName>
        <fullName evidence="9">D-mannonate hydro-lyase</fullName>
    </alternativeName>
</protein>
<dbReference type="UniPathway" id="UPA00246"/>
<accession>F4GL58</accession>
<dbReference type="KEGG" id="scc:Spico_1185"/>
<dbReference type="SUPFAM" id="SSF51658">
    <property type="entry name" value="Xylose isomerase-like"/>
    <property type="match status" value="1"/>
</dbReference>
<dbReference type="eggNOG" id="COG1312">
    <property type="taxonomic scope" value="Bacteria"/>
</dbReference>
<dbReference type="PANTHER" id="PTHR30387:SF2">
    <property type="entry name" value="MANNONATE DEHYDRATASE"/>
    <property type="match status" value="1"/>
</dbReference>
<dbReference type="EC" id="4.2.1.8" evidence="5 9"/>
<dbReference type="GO" id="GO:0008927">
    <property type="term" value="F:mannonate dehydratase activity"/>
    <property type="evidence" value="ECO:0007669"/>
    <property type="project" value="UniProtKB-UniRule"/>
</dbReference>
<sequence length="361" mass="40706">MHMTLRWFGSSFDSVPLWKIRQIPGVEGVITTLYDIPAGEEWPREKIAAIKKEVEASGLKIMGIESVNIHDSIKIGSPDRDTYIKNYITTLDNLGAEGITMVCYNFMPVFDWTRTDLAKERYDGSTVLAYDQRTVDSIDPQVFFDTTTANAQGFVMPGWEPERLARVKDLFEAYKGVDEEKLFANLIYFLEAIRPVCEKWGIRMAIHPDDPAWPVFGLPRIITNKKNLLRLMKAVDAPFNGVTLCTGSLGTSLKNDLPDIIRSLGKRIHFAHLRNLQHFSPRVFEEAAHLSKDGTFDMYEIVKALYDIGFDGPARPDHGRMIWGEVAMPGYGLYDRALGAAYLNGLWEAIDKSAHAASPKK</sequence>
<evidence type="ECO:0000256" key="9">
    <source>
        <dbReference type="HAMAP-Rule" id="MF_00106"/>
    </source>
</evidence>
<dbReference type="PIRSF" id="PIRSF016049">
    <property type="entry name" value="Man_dehyd"/>
    <property type="match status" value="1"/>
</dbReference>
<evidence type="ECO:0000256" key="3">
    <source>
        <dbReference type="ARBA" id="ARBA00004892"/>
    </source>
</evidence>
<comment type="similarity">
    <text evidence="4 9">Belongs to the mannonate dehydratase family.</text>
</comment>
<name>F4GL58_PARC1</name>
<evidence type="ECO:0000256" key="7">
    <source>
        <dbReference type="ARBA" id="ARBA00023211"/>
    </source>
</evidence>
<dbReference type="HOGENOM" id="CLU_058621_1_0_12"/>
<dbReference type="STRING" id="760011.Spico_1185"/>
<dbReference type="RefSeq" id="WP_013739793.1">
    <property type="nucleotide sequence ID" value="NC_015436.1"/>
</dbReference>
<reference evidence="10 11" key="2">
    <citation type="journal article" date="2012" name="Stand. Genomic Sci.">
        <title>Complete genome sequence of the termite hindgut bacterium Spirochaeta coccoides type strain (SPN1(T)), reclassification in the genus Sphaerochaeta as Sphaerochaeta coccoides comb. nov. and emendations of the family Spirochaetaceae and the genus Sphaerochaeta.</title>
        <authorList>
            <person name="Abt B."/>
            <person name="Han C."/>
            <person name="Scheuner C."/>
            <person name="Lu M."/>
            <person name="Lapidus A."/>
            <person name="Nolan M."/>
            <person name="Lucas S."/>
            <person name="Hammon N."/>
            <person name="Deshpande S."/>
            <person name="Cheng J.F."/>
            <person name="Tapia R."/>
            <person name="Goodwin L.A."/>
            <person name="Pitluck S."/>
            <person name="Liolios K."/>
            <person name="Pagani I."/>
            <person name="Ivanova N."/>
            <person name="Mavromatis K."/>
            <person name="Mikhailova N."/>
            <person name="Huntemann M."/>
            <person name="Pati A."/>
            <person name="Chen A."/>
            <person name="Palaniappan K."/>
            <person name="Land M."/>
            <person name="Hauser L."/>
            <person name="Brambilla E.M."/>
            <person name="Rohde M."/>
            <person name="Spring S."/>
            <person name="Gronow S."/>
            <person name="Goker M."/>
            <person name="Woyke T."/>
            <person name="Bristow J."/>
            <person name="Eisen J.A."/>
            <person name="Markowitz V."/>
            <person name="Hugenholtz P."/>
            <person name="Kyrpides N.C."/>
            <person name="Klenk H.P."/>
            <person name="Detter J.C."/>
        </authorList>
    </citation>
    <scope>NUCLEOTIDE SEQUENCE [LARGE SCALE GENOMIC DNA]</scope>
    <source>
        <strain evidence="11">ATCC BAA-1237 / DSM 17374 / SPN1</strain>
    </source>
</reference>
<dbReference type="OrthoDB" id="9780250at2"/>
<evidence type="ECO:0000256" key="5">
    <source>
        <dbReference type="ARBA" id="ARBA00012927"/>
    </source>
</evidence>
<dbReference type="GO" id="GO:0008198">
    <property type="term" value="F:ferrous iron binding"/>
    <property type="evidence" value="ECO:0007669"/>
    <property type="project" value="TreeGrafter"/>
</dbReference>
<dbReference type="PANTHER" id="PTHR30387">
    <property type="entry name" value="MANNONATE DEHYDRATASE"/>
    <property type="match status" value="1"/>
</dbReference>
<keyword evidence="8 9" id="KW-0456">Lyase</keyword>
<dbReference type="NCBIfam" id="NF003027">
    <property type="entry name" value="PRK03906.1"/>
    <property type="match status" value="1"/>
</dbReference>
<evidence type="ECO:0000313" key="10">
    <source>
        <dbReference type="EMBL" id="AEC02398.1"/>
    </source>
</evidence>
<keyword evidence="6 9" id="KW-0408">Iron</keyword>
<comment type="pathway">
    <text evidence="3 9">Carbohydrate metabolism; pentose and glucuronate interconversion.</text>
</comment>
<dbReference type="HAMAP" id="MF_00106">
    <property type="entry name" value="UxuA"/>
    <property type="match status" value="1"/>
</dbReference>
<dbReference type="AlphaFoldDB" id="F4GL58"/>
<dbReference type="NCBIfam" id="TIGR00695">
    <property type="entry name" value="uxuA"/>
    <property type="match status" value="1"/>
</dbReference>
<dbReference type="GO" id="GO:0042840">
    <property type="term" value="P:D-glucuronate catabolic process"/>
    <property type="evidence" value="ECO:0007669"/>
    <property type="project" value="TreeGrafter"/>
</dbReference>
<evidence type="ECO:0000256" key="1">
    <source>
        <dbReference type="ARBA" id="ARBA00001794"/>
    </source>
</evidence>
<keyword evidence="11" id="KW-1185">Reference proteome</keyword>
<dbReference type="InterPro" id="IPR036237">
    <property type="entry name" value="Xyl_isomerase-like_sf"/>
</dbReference>
<organism evidence="10 11">
    <name type="scientific">Parasphaerochaeta coccoides (strain ATCC BAA-1237 / DSM 17374 / SPN1)</name>
    <name type="common">Sphaerochaeta coccoides</name>
    <dbReference type="NCBI Taxonomy" id="760011"/>
    <lineage>
        <taxon>Bacteria</taxon>
        <taxon>Pseudomonadati</taxon>
        <taxon>Spirochaetota</taxon>
        <taxon>Spirochaetia</taxon>
        <taxon>Spirochaetales</taxon>
        <taxon>Sphaerochaetaceae</taxon>
        <taxon>Parasphaerochaeta</taxon>
    </lineage>
</organism>
<dbReference type="Proteomes" id="UP000007939">
    <property type="component" value="Chromosome"/>
</dbReference>
<evidence type="ECO:0000256" key="8">
    <source>
        <dbReference type="ARBA" id="ARBA00023239"/>
    </source>
</evidence>
<dbReference type="EMBL" id="CP002659">
    <property type="protein sequence ID" value="AEC02398.1"/>
    <property type="molecule type" value="Genomic_DNA"/>
</dbReference>
<evidence type="ECO:0000256" key="4">
    <source>
        <dbReference type="ARBA" id="ARBA00007389"/>
    </source>
</evidence>
<evidence type="ECO:0000256" key="2">
    <source>
        <dbReference type="ARBA" id="ARBA00002713"/>
    </source>
</evidence>
<keyword evidence="7 9" id="KW-0464">Manganese</keyword>
<evidence type="ECO:0000313" key="11">
    <source>
        <dbReference type="Proteomes" id="UP000007939"/>
    </source>
</evidence>
<reference evidence="11" key="1">
    <citation type="submission" date="2011-04" db="EMBL/GenBank/DDBJ databases">
        <title>The complete genome of Spirochaeta coccoides DSM 17374.</title>
        <authorList>
            <person name="Lucas S."/>
            <person name="Copeland A."/>
            <person name="Lapidus A."/>
            <person name="Bruce D."/>
            <person name="Goodwin L."/>
            <person name="Pitluck S."/>
            <person name="Peters L."/>
            <person name="Kyrpides N."/>
            <person name="Mavromatis K."/>
            <person name="Pagani I."/>
            <person name="Ivanova N."/>
            <person name="Ovchinnikova G."/>
            <person name="Lu M."/>
            <person name="Detter J.C."/>
            <person name="Tapia R."/>
            <person name="Han C."/>
            <person name="Land M."/>
            <person name="Hauser L."/>
            <person name="Markowitz V."/>
            <person name="Cheng J.-F."/>
            <person name="Hugenholtz P."/>
            <person name="Woyke T."/>
            <person name="Wu D."/>
            <person name="Spring S."/>
            <person name="Schroeder M."/>
            <person name="Brambilla E."/>
            <person name="Klenk H.-P."/>
            <person name="Eisen J.A."/>
        </authorList>
    </citation>
    <scope>NUCLEOTIDE SEQUENCE [LARGE SCALE GENOMIC DNA]</scope>
    <source>
        <strain evidence="11">ATCC BAA-1237 / DSM 17374 / SPN1</strain>
    </source>
</reference>
<dbReference type="Pfam" id="PF03786">
    <property type="entry name" value="UxuA"/>
    <property type="match status" value="1"/>
</dbReference>
<comment type="cofactor">
    <cofactor evidence="9">
        <name>Fe(2+)</name>
        <dbReference type="ChEBI" id="CHEBI:29033"/>
    </cofactor>
    <cofactor evidence="9">
        <name>Mn(2+)</name>
        <dbReference type="ChEBI" id="CHEBI:29035"/>
    </cofactor>
</comment>
<dbReference type="GO" id="GO:0030145">
    <property type="term" value="F:manganese ion binding"/>
    <property type="evidence" value="ECO:0007669"/>
    <property type="project" value="TreeGrafter"/>
</dbReference>
<dbReference type="InterPro" id="IPR004628">
    <property type="entry name" value="Man_deHydtase"/>
</dbReference>
<dbReference type="Gene3D" id="3.20.20.150">
    <property type="entry name" value="Divalent-metal-dependent TIM barrel enzymes"/>
    <property type="match status" value="1"/>
</dbReference>
<comment type="catalytic activity">
    <reaction evidence="1 9">
        <text>D-mannonate = 2-dehydro-3-deoxy-D-gluconate + H2O</text>
        <dbReference type="Rhea" id="RHEA:20097"/>
        <dbReference type="ChEBI" id="CHEBI:15377"/>
        <dbReference type="ChEBI" id="CHEBI:17767"/>
        <dbReference type="ChEBI" id="CHEBI:57990"/>
        <dbReference type="EC" id="4.2.1.8"/>
    </reaction>
</comment>